<dbReference type="InterPro" id="IPR015424">
    <property type="entry name" value="PyrdxlP-dep_Trfase"/>
</dbReference>
<evidence type="ECO:0000256" key="5">
    <source>
        <dbReference type="PIRSR" id="PIRSR017617-1"/>
    </source>
</evidence>
<evidence type="ECO:0000256" key="2">
    <source>
        <dbReference type="ARBA" id="ARBA00006966"/>
    </source>
</evidence>
<dbReference type="EMBL" id="JAGPNK010000011">
    <property type="protein sequence ID" value="KAH7311227.1"/>
    <property type="molecule type" value="Genomic_DNA"/>
</dbReference>
<dbReference type="PANTHER" id="PTHR48097:SF9">
    <property type="entry name" value="L-THREONINE ALDOLASE"/>
    <property type="match status" value="1"/>
</dbReference>
<dbReference type="GO" id="GO:0006545">
    <property type="term" value="P:glycine biosynthetic process"/>
    <property type="evidence" value="ECO:0007669"/>
    <property type="project" value="TreeGrafter"/>
</dbReference>
<dbReference type="InterPro" id="IPR023603">
    <property type="entry name" value="Low_specificity_L-TA-like"/>
</dbReference>
<dbReference type="AlphaFoldDB" id="A0A8K0SKV6"/>
<reference evidence="7" key="1">
    <citation type="journal article" date="2021" name="Nat. Commun.">
        <title>Genetic determinants of endophytism in the Arabidopsis root mycobiome.</title>
        <authorList>
            <person name="Mesny F."/>
            <person name="Miyauchi S."/>
            <person name="Thiergart T."/>
            <person name="Pickel B."/>
            <person name="Atanasova L."/>
            <person name="Karlsson M."/>
            <person name="Huettel B."/>
            <person name="Barry K.W."/>
            <person name="Haridas S."/>
            <person name="Chen C."/>
            <person name="Bauer D."/>
            <person name="Andreopoulos W."/>
            <person name="Pangilinan J."/>
            <person name="LaButti K."/>
            <person name="Riley R."/>
            <person name="Lipzen A."/>
            <person name="Clum A."/>
            <person name="Drula E."/>
            <person name="Henrissat B."/>
            <person name="Kohler A."/>
            <person name="Grigoriev I.V."/>
            <person name="Martin F.M."/>
            <person name="Hacquard S."/>
        </authorList>
    </citation>
    <scope>NUCLEOTIDE SEQUENCE</scope>
    <source>
        <strain evidence="7">MPI-CAGE-CH-0235</strain>
    </source>
</reference>
<dbReference type="SUPFAM" id="SSF53383">
    <property type="entry name" value="PLP-dependent transferases"/>
    <property type="match status" value="1"/>
</dbReference>
<comment type="cofactor">
    <cofactor evidence="1">
        <name>pyridoxal 5'-phosphate</name>
        <dbReference type="ChEBI" id="CHEBI:597326"/>
    </cofactor>
</comment>
<comment type="caution">
    <text evidence="7">The sequence shown here is derived from an EMBL/GenBank/DDBJ whole genome shotgun (WGS) entry which is preliminary data.</text>
</comment>
<dbReference type="PIRSF" id="PIRSF017617">
    <property type="entry name" value="Thr_aldolase"/>
    <property type="match status" value="1"/>
</dbReference>
<dbReference type="Gene3D" id="3.90.1150.10">
    <property type="entry name" value="Aspartate Aminotransferase, domain 1"/>
    <property type="match status" value="1"/>
</dbReference>
<dbReference type="InterPro" id="IPR001597">
    <property type="entry name" value="ArAA_b-elim_lyase/Thr_aldolase"/>
</dbReference>
<dbReference type="InterPro" id="IPR015422">
    <property type="entry name" value="PyrdxlP-dep_Trfase_small"/>
</dbReference>
<protein>
    <submittedName>
        <fullName evidence="7">Beta-eliminating lyase</fullName>
    </submittedName>
</protein>
<feature type="modified residue" description="N6-(pyridoxal phosphate)lysine" evidence="5">
    <location>
        <position position="215"/>
    </location>
</feature>
<sequence>MTKENILWGEPGRTGASFDFRSDVVTTPSRRMLTAIANATLNDNVYNEDETTACFEAMMAATCGHEAAAFVITGTMANQLALRTLLTQPPYAILADAHAHIIHWEAGGAALLSGAVIQAIRPLNRRHLTLDDIKKHAVISEDIHKCPTRVISLENTTSGTVISLTELQAIKTWATDHDISVHLDGARLWEAVATGNGSLRDFARCGDLVTLDFSKNLGAPMGAMVLGPSKTIQKLKHIRKAIGGGMRQSGVLAAAARQAVLDNFGPGQVCTQPMLGRSHRMARLIADMWIERGGSLLREVETNMVWVDLRMARVDTETWNLAGRRHGIFLDGKRIVVHHQIDKEALLQLGRVMDEVLTARQSQSHESKLTAAKL</sequence>
<organism evidence="7 8">
    <name type="scientific">Stachybotrys elegans</name>
    <dbReference type="NCBI Taxonomy" id="80388"/>
    <lineage>
        <taxon>Eukaryota</taxon>
        <taxon>Fungi</taxon>
        <taxon>Dikarya</taxon>
        <taxon>Ascomycota</taxon>
        <taxon>Pezizomycotina</taxon>
        <taxon>Sordariomycetes</taxon>
        <taxon>Hypocreomycetidae</taxon>
        <taxon>Hypocreales</taxon>
        <taxon>Stachybotryaceae</taxon>
        <taxon>Stachybotrys</taxon>
    </lineage>
</organism>
<keyword evidence="8" id="KW-1185">Reference proteome</keyword>
<dbReference type="OrthoDB" id="10261951at2759"/>
<keyword evidence="4 7" id="KW-0456">Lyase</keyword>
<evidence type="ECO:0000256" key="4">
    <source>
        <dbReference type="ARBA" id="ARBA00023239"/>
    </source>
</evidence>
<evidence type="ECO:0000313" key="7">
    <source>
        <dbReference type="EMBL" id="KAH7311227.1"/>
    </source>
</evidence>
<gene>
    <name evidence="7" type="ORF">B0I35DRAFT_470091</name>
</gene>
<evidence type="ECO:0000256" key="3">
    <source>
        <dbReference type="ARBA" id="ARBA00022898"/>
    </source>
</evidence>
<keyword evidence="3" id="KW-0663">Pyridoxal phosphate</keyword>
<accession>A0A8K0SKV6</accession>
<dbReference type="FunFam" id="3.40.640.10:FF:000030">
    <property type="entry name" value="Low-specificity L-threonine aldolase"/>
    <property type="match status" value="1"/>
</dbReference>
<evidence type="ECO:0000259" key="6">
    <source>
        <dbReference type="Pfam" id="PF01212"/>
    </source>
</evidence>
<feature type="domain" description="Aromatic amino acid beta-eliminating lyase/threonine aldolase" evidence="6">
    <location>
        <begin position="19"/>
        <end position="310"/>
    </location>
</feature>
<dbReference type="GO" id="GO:0005829">
    <property type="term" value="C:cytosol"/>
    <property type="evidence" value="ECO:0007669"/>
    <property type="project" value="TreeGrafter"/>
</dbReference>
<dbReference type="GO" id="GO:0008732">
    <property type="term" value="F:L-allo-threonine aldolase activity"/>
    <property type="evidence" value="ECO:0007669"/>
    <property type="project" value="TreeGrafter"/>
</dbReference>
<evidence type="ECO:0000313" key="8">
    <source>
        <dbReference type="Proteomes" id="UP000813444"/>
    </source>
</evidence>
<name>A0A8K0SKV6_9HYPO</name>
<dbReference type="GO" id="GO:0006567">
    <property type="term" value="P:L-threonine catabolic process"/>
    <property type="evidence" value="ECO:0007669"/>
    <property type="project" value="TreeGrafter"/>
</dbReference>
<dbReference type="PANTHER" id="PTHR48097">
    <property type="entry name" value="L-THREONINE ALDOLASE-RELATED"/>
    <property type="match status" value="1"/>
</dbReference>
<comment type="similarity">
    <text evidence="2">Belongs to the threonine aldolase family.</text>
</comment>
<dbReference type="InterPro" id="IPR015421">
    <property type="entry name" value="PyrdxlP-dep_Trfase_major"/>
</dbReference>
<proteinExistence type="inferred from homology"/>
<evidence type="ECO:0000256" key="1">
    <source>
        <dbReference type="ARBA" id="ARBA00001933"/>
    </source>
</evidence>
<dbReference type="Pfam" id="PF01212">
    <property type="entry name" value="Beta_elim_lyase"/>
    <property type="match status" value="1"/>
</dbReference>
<dbReference type="Gene3D" id="3.40.640.10">
    <property type="entry name" value="Type I PLP-dependent aspartate aminotransferase-like (Major domain)"/>
    <property type="match status" value="1"/>
</dbReference>
<dbReference type="Proteomes" id="UP000813444">
    <property type="component" value="Unassembled WGS sequence"/>
</dbReference>